<reference evidence="2" key="1">
    <citation type="submission" date="2018-02" db="EMBL/GenBank/DDBJ databases">
        <authorList>
            <person name="Hausmann B."/>
        </authorList>
    </citation>
    <scope>NUCLEOTIDE SEQUENCE [LARGE SCALE GENOMIC DNA]</scope>
    <source>
        <strain evidence="2">Peat soil MAG SbF1</strain>
    </source>
</reference>
<sequence length="48" mass="5486">MSISFAYFDFKAKDSRKRVCLQEESLWEGTPGKFCGSILRLDKPISSI</sequence>
<dbReference type="Proteomes" id="UP000238916">
    <property type="component" value="Unassembled WGS sequence"/>
</dbReference>
<protein>
    <submittedName>
        <fullName evidence="1">Uncharacterized protein</fullName>
    </submittedName>
</protein>
<gene>
    <name evidence="1" type="ORF">SBF1_110012</name>
</gene>
<dbReference type="AlphaFoldDB" id="A0A2U3JWR7"/>
<evidence type="ECO:0000313" key="2">
    <source>
        <dbReference type="Proteomes" id="UP000238916"/>
    </source>
</evidence>
<evidence type="ECO:0000313" key="1">
    <source>
        <dbReference type="EMBL" id="SPF31886.1"/>
    </source>
</evidence>
<name>A0A2U3JWR7_9FIRM</name>
<organism evidence="1 2">
    <name type="scientific">Candidatus Desulfosporosinus infrequens</name>
    <dbReference type="NCBI Taxonomy" id="2043169"/>
    <lineage>
        <taxon>Bacteria</taxon>
        <taxon>Bacillati</taxon>
        <taxon>Bacillota</taxon>
        <taxon>Clostridia</taxon>
        <taxon>Eubacteriales</taxon>
        <taxon>Desulfitobacteriaceae</taxon>
        <taxon>Desulfosporosinus</taxon>
    </lineage>
</organism>
<accession>A0A2U3JWR7</accession>
<proteinExistence type="predicted"/>
<dbReference type="EMBL" id="OMOF01000013">
    <property type="protein sequence ID" value="SPF31886.1"/>
    <property type="molecule type" value="Genomic_DNA"/>
</dbReference>